<reference evidence="8" key="1">
    <citation type="journal article" date="2021" name="PeerJ">
        <title>Extensive microbial diversity within the chicken gut microbiome revealed by metagenomics and culture.</title>
        <authorList>
            <person name="Gilroy R."/>
            <person name="Ravi A."/>
            <person name="Getino M."/>
            <person name="Pursley I."/>
            <person name="Horton D.L."/>
            <person name="Alikhan N.F."/>
            <person name="Baker D."/>
            <person name="Gharbi K."/>
            <person name="Hall N."/>
            <person name="Watson M."/>
            <person name="Adriaenssens E.M."/>
            <person name="Foster-Nyarko E."/>
            <person name="Jarju S."/>
            <person name="Secka A."/>
            <person name="Antonio M."/>
            <person name="Oren A."/>
            <person name="Chaudhuri R.R."/>
            <person name="La Ragione R."/>
            <person name="Hildebrand F."/>
            <person name="Pallen M.J."/>
        </authorList>
    </citation>
    <scope>NUCLEOTIDE SEQUENCE</scope>
    <source>
        <strain evidence="8">ChiHjej12B11-9795</strain>
    </source>
</reference>
<comment type="caution">
    <text evidence="8">The sequence shown here is derived from an EMBL/GenBank/DDBJ whole genome shotgun (WGS) entry which is preliminary data.</text>
</comment>
<dbReference type="Proteomes" id="UP000823862">
    <property type="component" value="Unassembled WGS sequence"/>
</dbReference>
<keyword evidence="3" id="KW-0489">Methyltransferase</keyword>
<dbReference type="InterPro" id="IPR002052">
    <property type="entry name" value="DNA_methylase_N6_adenine_CS"/>
</dbReference>
<comment type="catalytic activity">
    <reaction evidence="6">
        <text>a 2'-deoxyadenosine in DNA + S-adenosyl-L-methionine = an N(6)-methyl-2'-deoxyadenosine in DNA + S-adenosyl-L-homocysteine + H(+)</text>
        <dbReference type="Rhea" id="RHEA:15197"/>
        <dbReference type="Rhea" id="RHEA-COMP:12418"/>
        <dbReference type="Rhea" id="RHEA-COMP:12419"/>
        <dbReference type="ChEBI" id="CHEBI:15378"/>
        <dbReference type="ChEBI" id="CHEBI:57856"/>
        <dbReference type="ChEBI" id="CHEBI:59789"/>
        <dbReference type="ChEBI" id="CHEBI:90615"/>
        <dbReference type="ChEBI" id="CHEBI:90616"/>
        <dbReference type="EC" id="2.1.1.72"/>
    </reaction>
</comment>
<reference evidence="8" key="2">
    <citation type="submission" date="2021-04" db="EMBL/GenBank/DDBJ databases">
        <authorList>
            <person name="Gilroy R."/>
        </authorList>
    </citation>
    <scope>NUCLEOTIDE SEQUENCE</scope>
    <source>
        <strain evidence="8">ChiHjej12B11-9795</strain>
    </source>
</reference>
<keyword evidence="4" id="KW-0808">Transferase</keyword>
<feature type="domain" description="DNA methylase N-4/N-6" evidence="7">
    <location>
        <begin position="124"/>
        <end position="270"/>
    </location>
</feature>
<dbReference type="GO" id="GO:0009007">
    <property type="term" value="F:site-specific DNA-methyltransferase (adenine-specific) activity"/>
    <property type="evidence" value="ECO:0007669"/>
    <property type="project" value="UniProtKB-EC"/>
</dbReference>
<gene>
    <name evidence="8" type="ORF">H9950_10845</name>
</gene>
<dbReference type="SUPFAM" id="SSF53335">
    <property type="entry name" value="S-adenosyl-L-methionine-dependent methyltransferases"/>
    <property type="match status" value="1"/>
</dbReference>
<comment type="similarity">
    <text evidence="1">Belongs to the N(4)/N(6)-methyltransferase family.</text>
</comment>
<evidence type="ECO:0000256" key="3">
    <source>
        <dbReference type="ARBA" id="ARBA00022603"/>
    </source>
</evidence>
<evidence type="ECO:0000313" key="8">
    <source>
        <dbReference type="EMBL" id="HJA86663.1"/>
    </source>
</evidence>
<name>A0A9D2HYY8_9BACE</name>
<dbReference type="InterPro" id="IPR002941">
    <property type="entry name" value="DNA_methylase_N4/N6"/>
</dbReference>
<dbReference type="GO" id="GO:0008170">
    <property type="term" value="F:N-methyltransferase activity"/>
    <property type="evidence" value="ECO:0007669"/>
    <property type="project" value="InterPro"/>
</dbReference>
<evidence type="ECO:0000256" key="5">
    <source>
        <dbReference type="ARBA" id="ARBA00022691"/>
    </source>
</evidence>
<sequence length="342" mass="39317">MEQPKHIDMQTPNGAELNLEALYKIAPSCFTEAKGDDGEVRHVVDFNKLRLLLGDNAVEDAPEVYDFTWVGKRAALQEAATPIRKTLRPCLEESVDWDKTQNLYIEGDNLEVLKLLQNSYMGKVKMIYIDPPYNTGNDFVYHDDFHRTQEEEDEAAGVINEVGERMIKNTESNGKFHSDWCSMIYSRLMIARSLLSEDGFIFISIDDNENENLRKICDEVFGSQNFKSQSIIINNRGGRDYGGIALQHDYILIYSKSDLSILNLINEKDKEFQYYDEKGGFNLMELRNRNVKFNDQNRPNLCYPFYVNPQKKDKNGLMEIALEPMPGFVEVYPAKSNGIQTV</sequence>
<organism evidence="8 9">
    <name type="scientific">Candidatus Bacteroides avicola</name>
    <dbReference type="NCBI Taxonomy" id="2838468"/>
    <lineage>
        <taxon>Bacteria</taxon>
        <taxon>Pseudomonadati</taxon>
        <taxon>Bacteroidota</taxon>
        <taxon>Bacteroidia</taxon>
        <taxon>Bacteroidales</taxon>
        <taxon>Bacteroidaceae</taxon>
        <taxon>Bacteroides</taxon>
    </lineage>
</organism>
<dbReference type="EC" id="2.1.1.72" evidence="2"/>
<dbReference type="AlphaFoldDB" id="A0A9D2HYY8"/>
<evidence type="ECO:0000256" key="6">
    <source>
        <dbReference type="ARBA" id="ARBA00047942"/>
    </source>
</evidence>
<protein>
    <recommendedName>
        <fullName evidence="2">site-specific DNA-methyltransferase (adenine-specific)</fullName>
        <ecNumber evidence="2">2.1.1.72</ecNumber>
    </recommendedName>
</protein>
<proteinExistence type="inferred from homology"/>
<dbReference type="GO" id="GO:0003677">
    <property type="term" value="F:DNA binding"/>
    <property type="evidence" value="ECO:0007669"/>
    <property type="project" value="InterPro"/>
</dbReference>
<evidence type="ECO:0000259" key="7">
    <source>
        <dbReference type="Pfam" id="PF01555"/>
    </source>
</evidence>
<dbReference type="InterPro" id="IPR029063">
    <property type="entry name" value="SAM-dependent_MTases_sf"/>
</dbReference>
<evidence type="ECO:0000256" key="2">
    <source>
        <dbReference type="ARBA" id="ARBA00011900"/>
    </source>
</evidence>
<dbReference type="InterPro" id="IPR002295">
    <property type="entry name" value="N4/N6-MTase_EcoPI_Mod-like"/>
</dbReference>
<dbReference type="Pfam" id="PF01555">
    <property type="entry name" value="N6_N4_Mtase"/>
    <property type="match status" value="1"/>
</dbReference>
<dbReference type="PRINTS" id="PR00506">
    <property type="entry name" value="D21N6MTFRASE"/>
</dbReference>
<evidence type="ECO:0000256" key="4">
    <source>
        <dbReference type="ARBA" id="ARBA00022679"/>
    </source>
</evidence>
<evidence type="ECO:0000256" key="1">
    <source>
        <dbReference type="ARBA" id="ARBA00006594"/>
    </source>
</evidence>
<evidence type="ECO:0000313" key="9">
    <source>
        <dbReference type="Proteomes" id="UP000823862"/>
    </source>
</evidence>
<accession>A0A9D2HYY8</accession>
<dbReference type="PROSITE" id="PS00092">
    <property type="entry name" value="N6_MTASE"/>
    <property type="match status" value="1"/>
</dbReference>
<dbReference type="EMBL" id="DWZI01000054">
    <property type="protein sequence ID" value="HJA86663.1"/>
    <property type="molecule type" value="Genomic_DNA"/>
</dbReference>
<keyword evidence="5" id="KW-0949">S-adenosyl-L-methionine</keyword>
<dbReference type="GO" id="GO:0032259">
    <property type="term" value="P:methylation"/>
    <property type="evidence" value="ECO:0007669"/>
    <property type="project" value="UniProtKB-KW"/>
</dbReference>
<dbReference type="Gene3D" id="3.40.50.150">
    <property type="entry name" value="Vaccinia Virus protein VP39"/>
    <property type="match status" value="1"/>
</dbReference>